<sequence>MKPKDLAPMQSNKMDKYAVHKQHPLPSGPEAAMPEAEETSLSAIIAAISALKSMLELKLDAVMADVSFLQADFQKMSDKVSTAETNI</sequence>
<evidence type="ECO:0000256" key="1">
    <source>
        <dbReference type="SAM" id="MobiDB-lite"/>
    </source>
</evidence>
<dbReference type="EMBL" id="JANPWB010000008">
    <property type="protein sequence ID" value="KAJ1165477.1"/>
    <property type="molecule type" value="Genomic_DNA"/>
</dbReference>
<accession>A0AAV7SN15</accession>
<organism evidence="2 3">
    <name type="scientific">Pleurodeles waltl</name>
    <name type="common">Iberian ribbed newt</name>
    <dbReference type="NCBI Taxonomy" id="8319"/>
    <lineage>
        <taxon>Eukaryota</taxon>
        <taxon>Metazoa</taxon>
        <taxon>Chordata</taxon>
        <taxon>Craniata</taxon>
        <taxon>Vertebrata</taxon>
        <taxon>Euteleostomi</taxon>
        <taxon>Amphibia</taxon>
        <taxon>Batrachia</taxon>
        <taxon>Caudata</taxon>
        <taxon>Salamandroidea</taxon>
        <taxon>Salamandridae</taxon>
        <taxon>Pleurodelinae</taxon>
        <taxon>Pleurodeles</taxon>
    </lineage>
</organism>
<reference evidence="2" key="1">
    <citation type="journal article" date="2022" name="bioRxiv">
        <title>Sequencing and chromosome-scale assembly of the giantPleurodeles waltlgenome.</title>
        <authorList>
            <person name="Brown T."/>
            <person name="Elewa A."/>
            <person name="Iarovenko S."/>
            <person name="Subramanian E."/>
            <person name="Araus A.J."/>
            <person name="Petzold A."/>
            <person name="Susuki M."/>
            <person name="Suzuki K.-i.T."/>
            <person name="Hayashi T."/>
            <person name="Toyoda A."/>
            <person name="Oliveira C."/>
            <person name="Osipova E."/>
            <person name="Leigh N.D."/>
            <person name="Simon A."/>
            <person name="Yun M.H."/>
        </authorList>
    </citation>
    <scope>NUCLEOTIDE SEQUENCE</scope>
    <source>
        <strain evidence="2">20211129_DDA</strain>
        <tissue evidence="2">Liver</tissue>
    </source>
</reference>
<feature type="region of interest" description="Disordered" evidence="1">
    <location>
        <begin position="1"/>
        <end position="34"/>
    </location>
</feature>
<evidence type="ECO:0000313" key="3">
    <source>
        <dbReference type="Proteomes" id="UP001066276"/>
    </source>
</evidence>
<gene>
    <name evidence="2" type="ORF">NDU88_005905</name>
</gene>
<keyword evidence="3" id="KW-1185">Reference proteome</keyword>
<protein>
    <submittedName>
        <fullName evidence="2">Uncharacterized protein</fullName>
    </submittedName>
</protein>
<name>A0AAV7SN15_PLEWA</name>
<dbReference type="AlphaFoldDB" id="A0AAV7SN15"/>
<proteinExistence type="predicted"/>
<comment type="caution">
    <text evidence="2">The sequence shown here is derived from an EMBL/GenBank/DDBJ whole genome shotgun (WGS) entry which is preliminary data.</text>
</comment>
<dbReference type="Proteomes" id="UP001066276">
    <property type="component" value="Chromosome 4_2"/>
</dbReference>
<evidence type="ECO:0000313" key="2">
    <source>
        <dbReference type="EMBL" id="KAJ1165477.1"/>
    </source>
</evidence>